<dbReference type="Gene3D" id="3.90.550.10">
    <property type="entry name" value="Spore Coat Polysaccharide Biosynthesis Protein SpsA, Chain A"/>
    <property type="match status" value="1"/>
</dbReference>
<evidence type="ECO:0000256" key="2">
    <source>
        <dbReference type="ARBA" id="ARBA00004922"/>
    </source>
</evidence>
<dbReference type="GO" id="GO:0004581">
    <property type="term" value="F:dolichyl-phosphate beta-glucosyltransferase activity"/>
    <property type="evidence" value="ECO:0007669"/>
    <property type="project" value="UniProtKB-EC"/>
</dbReference>
<evidence type="ECO:0000256" key="7">
    <source>
        <dbReference type="ARBA" id="ARBA00022692"/>
    </source>
</evidence>
<comment type="similarity">
    <text evidence="3">Belongs to the glycosyltransferase 2 family.</text>
</comment>
<evidence type="ECO:0000256" key="9">
    <source>
        <dbReference type="ARBA" id="ARBA00022968"/>
    </source>
</evidence>
<evidence type="ECO:0000256" key="1">
    <source>
        <dbReference type="ARBA" id="ARBA00004389"/>
    </source>
</evidence>
<feature type="domain" description="Glycosyltransferase 2-like" evidence="13">
    <location>
        <begin position="9"/>
        <end position="176"/>
    </location>
</feature>
<proteinExistence type="inferred from homology"/>
<comment type="pathway">
    <text evidence="2">Protein modification; protein glycosylation.</text>
</comment>
<reference evidence="15" key="1">
    <citation type="submission" date="2017-09" db="EMBL/GenBank/DDBJ databases">
        <title>Depth-based differentiation of microbial function through sediment-hosted aquifers and enrichment of novel symbionts in the deep terrestrial subsurface.</title>
        <authorList>
            <person name="Probst A.J."/>
            <person name="Ladd B."/>
            <person name="Jarett J.K."/>
            <person name="Geller-Mcgrath D.E."/>
            <person name="Sieber C.M.K."/>
            <person name="Emerson J.B."/>
            <person name="Anantharaman K."/>
            <person name="Thomas B.C."/>
            <person name="Malmstrom R."/>
            <person name="Stieglmeier M."/>
            <person name="Klingl A."/>
            <person name="Woyke T."/>
            <person name="Ryan C.M."/>
            <person name="Banfield J.F."/>
        </authorList>
    </citation>
    <scope>NUCLEOTIDE SEQUENCE [LARGE SCALE GENOMIC DNA]</scope>
</reference>
<dbReference type="PANTHER" id="PTHR10859">
    <property type="entry name" value="GLYCOSYL TRANSFERASE"/>
    <property type="match status" value="1"/>
</dbReference>
<name>A0A2H0XG55_UNCKA</name>
<dbReference type="PANTHER" id="PTHR10859:SF91">
    <property type="entry name" value="DOLICHYL-PHOSPHATE BETA-GLUCOSYLTRANSFERASE"/>
    <property type="match status" value="1"/>
</dbReference>
<dbReference type="InterPro" id="IPR029044">
    <property type="entry name" value="Nucleotide-diphossugar_trans"/>
</dbReference>
<evidence type="ECO:0000256" key="4">
    <source>
        <dbReference type="ARBA" id="ARBA00012583"/>
    </source>
</evidence>
<dbReference type="EMBL" id="PEYT01000013">
    <property type="protein sequence ID" value="PIS23119.1"/>
    <property type="molecule type" value="Genomic_DNA"/>
</dbReference>
<dbReference type="InterPro" id="IPR001173">
    <property type="entry name" value="Glyco_trans_2-like"/>
</dbReference>
<keyword evidence="9" id="KW-0735">Signal-anchor</keyword>
<evidence type="ECO:0000256" key="10">
    <source>
        <dbReference type="ARBA" id="ARBA00022989"/>
    </source>
</evidence>
<gene>
    <name evidence="14" type="ORF">COT49_01815</name>
</gene>
<dbReference type="CDD" id="cd04188">
    <property type="entry name" value="DPG_synthase"/>
    <property type="match status" value="1"/>
</dbReference>
<evidence type="ECO:0000256" key="11">
    <source>
        <dbReference type="ARBA" id="ARBA00023136"/>
    </source>
</evidence>
<keyword evidence="5" id="KW-0328">Glycosyltransferase</keyword>
<evidence type="ECO:0000256" key="3">
    <source>
        <dbReference type="ARBA" id="ARBA00006739"/>
    </source>
</evidence>
<dbReference type="EC" id="2.4.1.117" evidence="4"/>
<comment type="subcellular location">
    <subcellularLocation>
        <location evidence="1">Endoplasmic reticulum membrane</location>
        <topology evidence="1">Single-pass membrane protein</topology>
    </subcellularLocation>
</comment>
<comment type="catalytic activity">
    <reaction evidence="12">
        <text>a di-trans,poly-cis-dolichyl phosphate + UDP-alpha-D-glucose = a di-trans,poly-cis-dolichyl beta-D-glucosyl phosphate + UDP</text>
        <dbReference type="Rhea" id="RHEA:15401"/>
        <dbReference type="Rhea" id="RHEA-COMP:19498"/>
        <dbReference type="Rhea" id="RHEA-COMP:19502"/>
        <dbReference type="ChEBI" id="CHEBI:57525"/>
        <dbReference type="ChEBI" id="CHEBI:57683"/>
        <dbReference type="ChEBI" id="CHEBI:58223"/>
        <dbReference type="ChEBI" id="CHEBI:58885"/>
        <dbReference type="EC" id="2.4.1.117"/>
    </reaction>
    <physiologicalReaction direction="left-to-right" evidence="12">
        <dbReference type="Rhea" id="RHEA:15402"/>
    </physiologicalReaction>
</comment>
<evidence type="ECO:0000259" key="13">
    <source>
        <dbReference type="Pfam" id="PF00535"/>
    </source>
</evidence>
<accession>A0A2H0XG55</accession>
<dbReference type="AlphaFoldDB" id="A0A2H0XG55"/>
<dbReference type="Proteomes" id="UP000230340">
    <property type="component" value="Unassembled WGS sequence"/>
</dbReference>
<evidence type="ECO:0000256" key="6">
    <source>
        <dbReference type="ARBA" id="ARBA00022679"/>
    </source>
</evidence>
<keyword evidence="11" id="KW-0472">Membrane</keyword>
<keyword evidence="7" id="KW-0812">Transmembrane</keyword>
<keyword evidence="6 14" id="KW-0808">Transferase</keyword>
<comment type="caution">
    <text evidence="14">The sequence shown here is derived from an EMBL/GenBank/DDBJ whole genome shotgun (WGS) entry which is preliminary data.</text>
</comment>
<keyword evidence="10" id="KW-1133">Transmembrane helix</keyword>
<organism evidence="14 15">
    <name type="scientific">candidate division WWE3 bacterium CG08_land_8_20_14_0_20_40_13</name>
    <dbReference type="NCBI Taxonomy" id="1975084"/>
    <lineage>
        <taxon>Bacteria</taxon>
        <taxon>Katanobacteria</taxon>
    </lineage>
</organism>
<sequence>MEDKKIGISIVIPTFNEEQRIIQSLELLKSYLNSNNYDWEIIVSDNGSKDKTVQLVEDHIKRNTRISILKSEFPGKGPAVRAGILASKKDFVLFMDADMATPIKELERLFIWICEQDYDVSIASREGLGAFRKGEPYIRHLMGRVFNTAVQLLAVSGINDTQCGFKLFKKEAGREIFGKLIVYRDFNEKSRPYLGAFDVEALVIANILGYKIKEVPVSWTYVPTKRISHIRDSIKMLRDVIRIRLNVVKGNY</sequence>
<evidence type="ECO:0000313" key="14">
    <source>
        <dbReference type="EMBL" id="PIS23119.1"/>
    </source>
</evidence>
<evidence type="ECO:0000256" key="12">
    <source>
        <dbReference type="ARBA" id="ARBA00045097"/>
    </source>
</evidence>
<evidence type="ECO:0000256" key="5">
    <source>
        <dbReference type="ARBA" id="ARBA00022676"/>
    </source>
</evidence>
<dbReference type="GO" id="GO:0006487">
    <property type="term" value="P:protein N-linked glycosylation"/>
    <property type="evidence" value="ECO:0007669"/>
    <property type="project" value="TreeGrafter"/>
</dbReference>
<dbReference type="InterPro" id="IPR035518">
    <property type="entry name" value="DPG_synthase"/>
</dbReference>
<dbReference type="SUPFAM" id="SSF53448">
    <property type="entry name" value="Nucleotide-diphospho-sugar transferases"/>
    <property type="match status" value="1"/>
</dbReference>
<keyword evidence="8" id="KW-0256">Endoplasmic reticulum</keyword>
<evidence type="ECO:0000313" key="15">
    <source>
        <dbReference type="Proteomes" id="UP000230340"/>
    </source>
</evidence>
<protein>
    <recommendedName>
        <fullName evidence="4">dolichyl-phosphate beta-glucosyltransferase</fullName>
        <ecNumber evidence="4">2.4.1.117</ecNumber>
    </recommendedName>
</protein>
<dbReference type="Pfam" id="PF00535">
    <property type="entry name" value="Glycos_transf_2"/>
    <property type="match status" value="1"/>
</dbReference>
<evidence type="ECO:0000256" key="8">
    <source>
        <dbReference type="ARBA" id="ARBA00022824"/>
    </source>
</evidence>